<dbReference type="InterPro" id="IPR033469">
    <property type="entry name" value="CYTH-like_dom_sf"/>
</dbReference>
<dbReference type="Gene3D" id="2.40.320.10">
    <property type="entry name" value="Hypothetical Protein Pfu-838710-001"/>
    <property type="match status" value="1"/>
</dbReference>
<dbReference type="PIRSF" id="PIRSF016487">
    <property type="entry name" value="CYTH_UCP016487"/>
    <property type="match status" value="1"/>
</dbReference>
<evidence type="ECO:0000256" key="1">
    <source>
        <dbReference type="PIRSR" id="PIRSR016487-1"/>
    </source>
</evidence>
<evidence type="ECO:0000313" key="3">
    <source>
        <dbReference type="Proteomes" id="UP000824242"/>
    </source>
</evidence>
<sequence length="155" mass="17910">MEIERKFLLDSFPQGLPLLEESVMEQGYLCTDPVVRIRSKEKDGCKTYRLCFKGEGRLVRQETEMDLTESQFTELSNLLRAPMVRKEFRVYALPGGERLECNLVDNTFFYAEVEFPTVEAAHAFTPPAFLGREVTEEAGFSMSDYWTTRRFPGLD</sequence>
<proteinExistence type="predicted"/>
<dbReference type="EMBL" id="DVGZ01000045">
    <property type="protein sequence ID" value="HIR46943.1"/>
    <property type="molecule type" value="Genomic_DNA"/>
</dbReference>
<name>A0A9D1ANZ6_9FIRM</name>
<dbReference type="SUPFAM" id="SSF55154">
    <property type="entry name" value="CYTH-like phosphatases"/>
    <property type="match status" value="1"/>
</dbReference>
<evidence type="ECO:0000313" key="2">
    <source>
        <dbReference type="EMBL" id="HIR46943.1"/>
    </source>
</evidence>
<organism evidence="2 3">
    <name type="scientific">Candidatus Caccousia avicola</name>
    <dbReference type="NCBI Taxonomy" id="2840721"/>
    <lineage>
        <taxon>Bacteria</taxon>
        <taxon>Bacillati</taxon>
        <taxon>Bacillota</taxon>
        <taxon>Clostridia</taxon>
        <taxon>Eubacteriales</taxon>
        <taxon>Oscillospiraceae</taxon>
        <taxon>Oscillospiraceae incertae sedis</taxon>
        <taxon>Candidatus Caccousia</taxon>
    </lineage>
</organism>
<dbReference type="InterPro" id="IPR012042">
    <property type="entry name" value="NeuTTM/CthTTM-like"/>
</dbReference>
<dbReference type="AlphaFoldDB" id="A0A9D1ANZ6"/>
<comment type="caution">
    <text evidence="2">The sequence shown here is derived from an EMBL/GenBank/DDBJ whole genome shotgun (WGS) entry which is preliminary data.</text>
</comment>
<accession>A0A9D1ANZ6</accession>
<gene>
    <name evidence="2" type="ORF">IAB89_04685</name>
</gene>
<dbReference type="Proteomes" id="UP000824242">
    <property type="component" value="Unassembled WGS sequence"/>
</dbReference>
<feature type="active site" description="Proton acceptor" evidence="1">
    <location>
        <position position="28"/>
    </location>
</feature>
<protein>
    <submittedName>
        <fullName evidence="2">CYTH domain-containing protein</fullName>
    </submittedName>
</protein>
<reference evidence="2" key="1">
    <citation type="submission" date="2020-10" db="EMBL/GenBank/DDBJ databases">
        <authorList>
            <person name="Gilroy R."/>
        </authorList>
    </citation>
    <scope>NUCLEOTIDE SEQUENCE</scope>
    <source>
        <strain evidence="2">ChiSxjej1B13-7958</strain>
    </source>
</reference>
<reference evidence="2" key="2">
    <citation type="journal article" date="2021" name="PeerJ">
        <title>Extensive microbial diversity within the chicken gut microbiome revealed by metagenomics and culture.</title>
        <authorList>
            <person name="Gilroy R."/>
            <person name="Ravi A."/>
            <person name="Getino M."/>
            <person name="Pursley I."/>
            <person name="Horton D.L."/>
            <person name="Alikhan N.F."/>
            <person name="Baker D."/>
            <person name="Gharbi K."/>
            <person name="Hall N."/>
            <person name="Watson M."/>
            <person name="Adriaenssens E.M."/>
            <person name="Foster-Nyarko E."/>
            <person name="Jarju S."/>
            <person name="Secka A."/>
            <person name="Antonio M."/>
            <person name="Oren A."/>
            <person name="Chaudhuri R.R."/>
            <person name="La Ragione R."/>
            <person name="Hildebrand F."/>
            <person name="Pallen M.J."/>
        </authorList>
    </citation>
    <scope>NUCLEOTIDE SEQUENCE</scope>
    <source>
        <strain evidence="2">ChiSxjej1B13-7958</strain>
    </source>
</reference>
<dbReference type="CDD" id="cd07761">
    <property type="entry name" value="CYTH-like_CthTTM-like"/>
    <property type="match status" value="1"/>
</dbReference>